<evidence type="ECO:0000259" key="4">
    <source>
        <dbReference type="PROSITE" id="PS51833"/>
    </source>
</evidence>
<dbReference type="EMBL" id="JACHVC010000012">
    <property type="protein sequence ID" value="MBC2606735.1"/>
    <property type="molecule type" value="Genomic_DNA"/>
</dbReference>
<feature type="domain" description="Response regulatory" evidence="3">
    <location>
        <begin position="3"/>
        <end position="120"/>
    </location>
</feature>
<dbReference type="InterPro" id="IPR001789">
    <property type="entry name" value="Sig_transdc_resp-reg_receiver"/>
</dbReference>
<dbReference type="RefSeq" id="WP_185660600.1">
    <property type="nucleotide sequence ID" value="NZ_CAWPOO010000012.1"/>
</dbReference>
<dbReference type="CDD" id="cd00156">
    <property type="entry name" value="REC"/>
    <property type="match status" value="1"/>
</dbReference>
<gene>
    <name evidence="5" type="ORF">H5P27_11845</name>
</gene>
<dbReference type="InterPro" id="IPR013976">
    <property type="entry name" value="HDOD"/>
</dbReference>
<dbReference type="SMART" id="SM00448">
    <property type="entry name" value="REC"/>
    <property type="match status" value="1"/>
</dbReference>
<proteinExistence type="predicted"/>
<dbReference type="SUPFAM" id="SSF109604">
    <property type="entry name" value="HD-domain/PDEase-like"/>
    <property type="match status" value="1"/>
</dbReference>
<dbReference type="InterPro" id="IPR011006">
    <property type="entry name" value="CheY-like_superfamily"/>
</dbReference>
<dbReference type="Gene3D" id="1.10.3210.10">
    <property type="entry name" value="Hypothetical protein af1432"/>
    <property type="match status" value="1"/>
</dbReference>
<dbReference type="PROSITE" id="PS51833">
    <property type="entry name" value="HDOD"/>
    <property type="match status" value="1"/>
</dbReference>
<dbReference type="Pfam" id="PF00072">
    <property type="entry name" value="Response_reg"/>
    <property type="match status" value="1"/>
</dbReference>
<dbReference type="PANTHER" id="PTHR44591:SF23">
    <property type="entry name" value="CHEY SUBFAMILY"/>
    <property type="match status" value="1"/>
</dbReference>
<evidence type="ECO:0000313" key="6">
    <source>
        <dbReference type="Proteomes" id="UP000526501"/>
    </source>
</evidence>
<accession>A0A7X1B995</accession>
<evidence type="ECO:0000259" key="3">
    <source>
        <dbReference type="PROSITE" id="PS50110"/>
    </source>
</evidence>
<name>A0A7X1B995_9BACT</name>
<comment type="caution">
    <text evidence="2">Lacks conserved residue(s) required for the propagation of feature annotation.</text>
</comment>
<evidence type="ECO:0000256" key="1">
    <source>
        <dbReference type="ARBA" id="ARBA00022553"/>
    </source>
</evidence>
<dbReference type="PANTHER" id="PTHR44591">
    <property type="entry name" value="STRESS RESPONSE REGULATOR PROTEIN 1"/>
    <property type="match status" value="1"/>
</dbReference>
<comment type="caution">
    <text evidence="5">The sequence shown here is derived from an EMBL/GenBank/DDBJ whole genome shotgun (WGS) entry which is preliminary data.</text>
</comment>
<dbReference type="PROSITE" id="PS50110">
    <property type="entry name" value="RESPONSE_REGULATORY"/>
    <property type="match status" value="1"/>
</dbReference>
<keyword evidence="6" id="KW-1185">Reference proteome</keyword>
<keyword evidence="1" id="KW-0597">Phosphoprotein</keyword>
<dbReference type="Pfam" id="PF08668">
    <property type="entry name" value="HDOD"/>
    <property type="match status" value="1"/>
</dbReference>
<reference evidence="5 6" key="1">
    <citation type="submission" date="2020-07" db="EMBL/GenBank/DDBJ databases">
        <authorList>
            <person name="Feng X."/>
        </authorList>
    </citation>
    <scope>NUCLEOTIDE SEQUENCE [LARGE SCALE GENOMIC DNA]</scope>
    <source>
        <strain evidence="5 6">JCM23202</strain>
    </source>
</reference>
<dbReference type="AlphaFoldDB" id="A0A7X1B995"/>
<organism evidence="5 6">
    <name type="scientific">Pelagicoccus albus</name>
    <dbReference type="NCBI Taxonomy" id="415222"/>
    <lineage>
        <taxon>Bacteria</taxon>
        <taxon>Pseudomonadati</taxon>
        <taxon>Verrucomicrobiota</taxon>
        <taxon>Opitutia</taxon>
        <taxon>Puniceicoccales</taxon>
        <taxon>Pelagicoccaceae</taxon>
        <taxon>Pelagicoccus</taxon>
    </lineage>
</organism>
<dbReference type="Gene3D" id="3.40.50.2300">
    <property type="match status" value="1"/>
</dbReference>
<evidence type="ECO:0000256" key="2">
    <source>
        <dbReference type="PROSITE-ProRule" id="PRU00169"/>
    </source>
</evidence>
<dbReference type="Proteomes" id="UP000526501">
    <property type="component" value="Unassembled WGS sequence"/>
</dbReference>
<feature type="domain" description="HDOD" evidence="4">
    <location>
        <begin position="283"/>
        <end position="483"/>
    </location>
</feature>
<sequence length="564" mass="62565">MANILLVDSDEVAQKAMRGIVSRAGHRFATVESGAEAFKFIRSNIKVDLIYVELRLKGDSGLSFVQQLKADSLLRLIPIVVYTGYPEKEGVRQALEFRVQNVLLKPYLEEAVYAEISKARSDPWWQKSFEAGHLDWDPERLEGMLCKLRAGLAAGRSTFEKWKVSSGQPAEKVIAWLKQVSTVAGNAGAHAVSYCLDELCLKASVGEWPSGKDSAAPLGFASGMIDCYLNPDEVPDGFKTEEEQNSEEEARERAYWSNAFLEDRCPVVGRAQLEKELDRLASCPTAESIVAAFKMSANGKSTSLAPLLDLIQNDPGLSSTVLGAANRLKKSGDSDLGSDIEDTRIAVGQLGENRLAVMGGELEAVEERMFEFDRHSSWRSFRMFQLGTARIAAYICDQLDLPDLRSAAYTAGLASDIGSLLLARLHPYAYPAIRDHVKQFGLTEAAAEKQFLTCSTRELAHYFSEKQGLPKRIVNVLKWLENVEDARVDRELVAVVSLARHLCVLNKVGYCGLSSEEETGGLSHREDWRVLSKRLYLNFDIARFERLVRLECSVIKRELSGGLS</sequence>
<protein>
    <submittedName>
        <fullName evidence="5">HDOD domain-containing protein</fullName>
    </submittedName>
</protein>
<dbReference type="InterPro" id="IPR050595">
    <property type="entry name" value="Bact_response_regulator"/>
</dbReference>
<dbReference type="GO" id="GO:0000160">
    <property type="term" value="P:phosphorelay signal transduction system"/>
    <property type="evidence" value="ECO:0007669"/>
    <property type="project" value="InterPro"/>
</dbReference>
<evidence type="ECO:0000313" key="5">
    <source>
        <dbReference type="EMBL" id="MBC2606735.1"/>
    </source>
</evidence>
<dbReference type="SUPFAM" id="SSF52172">
    <property type="entry name" value="CheY-like"/>
    <property type="match status" value="1"/>
</dbReference>